<keyword evidence="15" id="KW-1185">Reference proteome</keyword>
<feature type="domain" description="FATC" evidence="13">
    <location>
        <begin position="2098"/>
        <end position="2159"/>
    </location>
</feature>
<proteinExistence type="inferred from homology"/>
<dbReference type="InterPro" id="IPR050517">
    <property type="entry name" value="DDR_Repair_Kinase"/>
</dbReference>
<dbReference type="Pfam" id="PF23593">
    <property type="entry name" value="HEAT_ATR"/>
    <property type="match status" value="1"/>
</dbReference>
<dbReference type="InterPro" id="IPR036940">
    <property type="entry name" value="PI3/4_kinase_cat_sf"/>
</dbReference>
<keyword evidence="6" id="KW-0547">Nucleotide-binding</keyword>
<dbReference type="Pfam" id="PF02259">
    <property type="entry name" value="FAT"/>
    <property type="match status" value="1"/>
</dbReference>
<dbReference type="Proteomes" id="UP000783686">
    <property type="component" value="Unassembled WGS sequence"/>
</dbReference>
<feature type="domain" description="PI3K/PI4K catalytic" evidence="12">
    <location>
        <begin position="1813"/>
        <end position="2121"/>
    </location>
</feature>
<evidence type="ECO:0000256" key="6">
    <source>
        <dbReference type="ARBA" id="ARBA00022741"/>
    </source>
</evidence>
<feature type="compositionally biased region" description="Basic and acidic residues" evidence="11">
    <location>
        <begin position="1077"/>
        <end position="1098"/>
    </location>
</feature>
<name>A0A811LNX9_9BILA</name>
<dbReference type="EMBL" id="CAJFDH010000006">
    <property type="protein sequence ID" value="CAD5229780.1"/>
    <property type="molecule type" value="Genomic_DNA"/>
</dbReference>
<dbReference type="Proteomes" id="UP000614601">
    <property type="component" value="Unassembled WGS sequence"/>
</dbReference>
<comment type="similarity">
    <text evidence="2">Belongs to the PI3/PI4-kinase family. ATM subfamily.</text>
</comment>
<evidence type="ECO:0000259" key="12">
    <source>
        <dbReference type="PROSITE" id="PS50290"/>
    </source>
</evidence>
<keyword evidence="7" id="KW-0227">DNA damage</keyword>
<dbReference type="OrthoDB" id="381190at2759"/>
<dbReference type="EMBL" id="CAJFCW020000006">
    <property type="protein sequence ID" value="CAG9127248.1"/>
    <property type="molecule type" value="Genomic_DNA"/>
</dbReference>
<dbReference type="GO" id="GO:0006281">
    <property type="term" value="P:DNA repair"/>
    <property type="evidence" value="ECO:0007669"/>
    <property type="project" value="TreeGrafter"/>
</dbReference>
<evidence type="ECO:0000313" key="15">
    <source>
        <dbReference type="Proteomes" id="UP000614601"/>
    </source>
</evidence>
<accession>A0A811LNX9</accession>
<dbReference type="InterPro" id="IPR003152">
    <property type="entry name" value="FATC_dom"/>
</dbReference>
<dbReference type="InterPro" id="IPR000403">
    <property type="entry name" value="PI3/4_kinase_cat_dom"/>
</dbReference>
<keyword evidence="10" id="KW-0539">Nucleus</keyword>
<evidence type="ECO:0000256" key="9">
    <source>
        <dbReference type="ARBA" id="ARBA00022840"/>
    </source>
</evidence>
<dbReference type="InterPro" id="IPR011009">
    <property type="entry name" value="Kinase-like_dom_sf"/>
</dbReference>
<dbReference type="CDD" id="cd00892">
    <property type="entry name" value="PIKKc_ATR"/>
    <property type="match status" value="1"/>
</dbReference>
<evidence type="ECO:0000256" key="5">
    <source>
        <dbReference type="ARBA" id="ARBA00022679"/>
    </source>
</evidence>
<dbReference type="PROSITE" id="PS51190">
    <property type="entry name" value="FATC"/>
    <property type="match status" value="1"/>
</dbReference>
<dbReference type="SUPFAM" id="SSF56112">
    <property type="entry name" value="Protein kinase-like (PK-like)"/>
    <property type="match status" value="1"/>
</dbReference>
<dbReference type="GO" id="GO:0004674">
    <property type="term" value="F:protein serine/threonine kinase activity"/>
    <property type="evidence" value="ECO:0007669"/>
    <property type="project" value="UniProtKB-KW"/>
</dbReference>
<keyword evidence="8" id="KW-0418">Kinase</keyword>
<keyword evidence="5" id="KW-0808">Transferase</keyword>
<dbReference type="GO" id="GO:0000077">
    <property type="term" value="P:DNA damage checkpoint signaling"/>
    <property type="evidence" value="ECO:0007669"/>
    <property type="project" value="TreeGrafter"/>
</dbReference>
<comment type="subcellular location">
    <subcellularLocation>
        <location evidence="1">Nucleus</location>
    </subcellularLocation>
</comment>
<dbReference type="SMART" id="SM01343">
    <property type="entry name" value="FATC"/>
    <property type="match status" value="1"/>
</dbReference>
<gene>
    <name evidence="14" type="ORF">BOKJ2_LOCUS13806</name>
</gene>
<evidence type="ECO:0000256" key="7">
    <source>
        <dbReference type="ARBA" id="ARBA00022763"/>
    </source>
</evidence>
<protein>
    <recommendedName>
        <fullName evidence="3">non-specific serine/threonine protein kinase</fullName>
        <ecNumber evidence="3">2.7.11.1</ecNumber>
    </recommendedName>
</protein>
<evidence type="ECO:0000256" key="8">
    <source>
        <dbReference type="ARBA" id="ARBA00022777"/>
    </source>
</evidence>
<feature type="compositionally biased region" description="Polar residues" evidence="11">
    <location>
        <begin position="1160"/>
        <end position="1172"/>
    </location>
</feature>
<feature type="region of interest" description="Disordered" evidence="11">
    <location>
        <begin position="1160"/>
        <end position="1185"/>
    </location>
</feature>
<dbReference type="GO" id="GO:0005634">
    <property type="term" value="C:nucleus"/>
    <property type="evidence" value="ECO:0007669"/>
    <property type="project" value="UniProtKB-SubCell"/>
</dbReference>
<dbReference type="PROSITE" id="PS50290">
    <property type="entry name" value="PI3_4_KINASE_3"/>
    <property type="match status" value="1"/>
</dbReference>
<evidence type="ECO:0000313" key="14">
    <source>
        <dbReference type="EMBL" id="CAD5229780.1"/>
    </source>
</evidence>
<keyword evidence="4" id="KW-0723">Serine/threonine-protein kinase</keyword>
<comment type="caution">
    <text evidence="14">The sequence shown here is derived from an EMBL/GenBank/DDBJ whole genome shotgun (WGS) entry which is preliminary data.</text>
</comment>
<dbReference type="GO" id="GO:0005694">
    <property type="term" value="C:chromosome"/>
    <property type="evidence" value="ECO:0007669"/>
    <property type="project" value="TreeGrafter"/>
</dbReference>
<dbReference type="InterPro" id="IPR056802">
    <property type="entry name" value="ATR-like_M-HEAT"/>
</dbReference>
<organism evidence="14 15">
    <name type="scientific">Bursaphelenchus okinawaensis</name>
    <dbReference type="NCBI Taxonomy" id="465554"/>
    <lineage>
        <taxon>Eukaryota</taxon>
        <taxon>Metazoa</taxon>
        <taxon>Ecdysozoa</taxon>
        <taxon>Nematoda</taxon>
        <taxon>Chromadorea</taxon>
        <taxon>Rhabditida</taxon>
        <taxon>Tylenchina</taxon>
        <taxon>Tylenchomorpha</taxon>
        <taxon>Aphelenchoidea</taxon>
        <taxon>Aphelenchoididae</taxon>
        <taxon>Bursaphelenchus</taxon>
    </lineage>
</organism>
<evidence type="ECO:0000256" key="4">
    <source>
        <dbReference type="ARBA" id="ARBA00022527"/>
    </source>
</evidence>
<dbReference type="Pfam" id="PF00454">
    <property type="entry name" value="PI3_PI4_kinase"/>
    <property type="match status" value="1"/>
</dbReference>
<dbReference type="InterPro" id="IPR003151">
    <property type="entry name" value="PIK-rel_kinase_FAT"/>
</dbReference>
<dbReference type="Gene3D" id="3.30.1010.10">
    <property type="entry name" value="Phosphatidylinositol 3-kinase Catalytic Subunit, Chain A, domain 4"/>
    <property type="match status" value="1"/>
</dbReference>
<dbReference type="GO" id="GO:0000723">
    <property type="term" value="P:telomere maintenance"/>
    <property type="evidence" value="ECO:0007669"/>
    <property type="project" value="TreeGrafter"/>
</dbReference>
<feature type="region of interest" description="Disordered" evidence="11">
    <location>
        <begin position="1070"/>
        <end position="1098"/>
    </location>
</feature>
<evidence type="ECO:0000256" key="3">
    <source>
        <dbReference type="ARBA" id="ARBA00012513"/>
    </source>
</evidence>
<feature type="compositionally biased region" description="Basic and acidic residues" evidence="11">
    <location>
        <begin position="1175"/>
        <end position="1185"/>
    </location>
</feature>
<evidence type="ECO:0000256" key="11">
    <source>
        <dbReference type="SAM" id="MobiDB-lite"/>
    </source>
</evidence>
<keyword evidence="9" id="KW-0067">ATP-binding</keyword>
<sequence>MNSDHPNEPNFTAFMDESFTNNYRARKPSNEVQPVSIPRVVAQSSLDNNELYSSLKCNLEKAKENTYITPDRVVPLDHEQSKNLYQLIYEASPLKDLIPFSTNPEHIFPVLDTYKEWENFAIMLGGIYNRILDLQSLKEVCGWIFIVSGYILSPKYESEFGIDRQVIFDKLSPLFVNILKYTSAQFLADNLTCHISYFGQRYFDQIFGMIDYKILAGSFSEYRIDAAINYLSNMANLLTAGCVEHSSMASETQIRNDTLKLFFIKYSCFILPRIFFSKYFATYKAKIMHFIESHVDAMTTLEDYFGKNLAFIFDYFMLNRSVIPEDQLTSAVYHFTGHSLEHYVKRNTFQSMLVCIFHLGTNRDVSLKMLKRIASAKYVDWSELVKNQFLGLMIDLRQYMIEQPYFGQRKKEIAMGLAVFVKEISSVTVNTYVAKICHTLWILNSPNEHFGAVWKVLITKLDMKNLIQMRYKLLFYFLQVSEFKDLAHTYLKELDRKKITNRYESERTEIRLLYSAIFGIPNSGRVNTNVAEIALKAMENNVHLTPFILPIISQQLLVDYSDKSVMAKLLDRVFELAKQANTILELSTLATFIGRITAVDPRQLMDTVAWKDESPKSLICLTLDEVEFVRRFVKDTFRWHIEAPSGGQSDMAALCLQYLCAELKAYGSKYGVVREEMPELGPYETATIVARSVAGYYEVPISGDAHKGSIKNHSMWLVQWFRVLTKELKTVPFTMLDSLSKCFSGEEMPFLYEEFLPIVILQCCIEFPASKVTALMTKEATSVFVASKKRSEETRADINESCQTIFSIFDELYRVILKEKDKKLMKLKEGRLNIASFVEDSLKFRQDPLDAMPASVYAAECCDNFYRAQRVLEQYAIARDHRGMPKYNRSIYSLVQSLNFNLQEVENNEGAFEMIMKHDKPTDLQVIKCAYARGDFHEILPMISNENREFMVQFLQVFNQPQLVLYFIECSFTKEEQRLLKRDYPDVYQAKCQAAVELGKWDLIETDPVLESIEELTPRIAEVDVRPDYGIKAVDSRNKKSETIRLENDDLSQTITSKVSESEILAFVSDIEDSDDESKRDLPKLEGNGDGKHGNDALSETRKRLGLENDAVSTKKPRLSTTKRMDNSLYDDDTEMMFKENLEPSEIVVDNEVVIEGSPSSLLIGNETSNGEQEAGSKKTEPSVCEHKSSSLDLIEDKLDRWELMLKYHNDDIKDNAKRCYNDYDDRMEVLEALTTWTPYDDYDPVYDSPVQHTFLSDLAVILEKCRRKKFEEAKKHLKLIQVYLMKTLGQQGVDNTRPYIVGYEFVQNLHTLEDLKCAVPELSDNMSSIWGDVGLNQTEESIVELQIAESAGSQARTIKDILNVWNKRDKLVRQTPRDLEPILRNRRNILRSLSRPDIEGEVKEGLTKLLVQSSRLARENDMTHTVLPYLTEAKKDGCNMLDLEVERAYYYMEKKDSSENPVQIMSAAVADYFPLCWQLLKDVTEPIVDTKKRKSTSTKTLSNIGAKEDVKKWEESMVSMLDMMSSEQISGSPKLLKLCKHMETLGATTELFFYRFAMFVDGAYEVPHDQAARLLIRLCIETMKRGDTYQYDVMPRMITAWLDTARELNWQKKLDGQKGSSAQSLHESAKSFVTETTAEPHSLVLQAFNELSSTKFYIVFSLLATRLSKAERVDAEVIKHIMKSLLVEYPHHCALLAMGEARCSTKKFGDRAAAMSRVLDEVKRSERRVKPLIEMYKFLADNLSKISSIKVNSDVMDMQINFSEFVSFIHTGHRQPLPLGKRPSPPSVPMFFKYLDEPFKEVPKGTVFIHKVVNECNVINSLARPKRLTLIGSDGEKYIILCKPTDELRKDMRFLELASMLNRKMQTSRYTRNRDYRIRTYHVIPLEETGGIIEWVPHMDTLNNCIRNGNCKNRDLLLKIRDSITKNRFKKQELHSIYMQKLIPLFQTEMGLYLRKTSLNPSAYYEKQRNYTVTTAAMSALGHIVGLGDRHLGNILVDGTNGDVMHVDFNLLFNSGEMLTVPEIVPFRLTRNVVDGFGPTGVEGRFRCAFERIIKFLKSEKPAILRVLKSFIYDPLIDWRIDEDNDHSSYARRSSNNNISVQDRIELVRDRLDGYLHTTIQPKIGPINDERVLVSKLMEMAMDEESLSQMYFGWSPFV</sequence>
<reference evidence="14" key="1">
    <citation type="submission" date="2020-09" db="EMBL/GenBank/DDBJ databases">
        <authorList>
            <person name="Kikuchi T."/>
        </authorList>
    </citation>
    <scope>NUCLEOTIDE SEQUENCE</scope>
    <source>
        <strain evidence="14">SH1</strain>
    </source>
</reference>
<dbReference type="Gene3D" id="1.10.1070.11">
    <property type="entry name" value="Phosphatidylinositol 3-/4-kinase, catalytic domain"/>
    <property type="match status" value="1"/>
</dbReference>
<dbReference type="EC" id="2.7.11.1" evidence="3"/>
<dbReference type="SMART" id="SM00146">
    <property type="entry name" value="PI3Kc"/>
    <property type="match status" value="1"/>
</dbReference>
<dbReference type="GO" id="GO:0005524">
    <property type="term" value="F:ATP binding"/>
    <property type="evidence" value="ECO:0007669"/>
    <property type="project" value="UniProtKB-KW"/>
</dbReference>
<dbReference type="InterPro" id="IPR057564">
    <property type="entry name" value="HEAT_ATR"/>
</dbReference>
<dbReference type="PANTHER" id="PTHR11139:SF69">
    <property type="entry name" value="SERINE_THREONINE-PROTEIN KINASE ATR"/>
    <property type="match status" value="1"/>
</dbReference>
<evidence type="ECO:0000256" key="2">
    <source>
        <dbReference type="ARBA" id="ARBA00010769"/>
    </source>
</evidence>
<evidence type="ECO:0000256" key="10">
    <source>
        <dbReference type="ARBA" id="ARBA00023242"/>
    </source>
</evidence>
<dbReference type="Pfam" id="PF25030">
    <property type="entry name" value="M-HEAT_ATR"/>
    <property type="match status" value="1"/>
</dbReference>
<evidence type="ECO:0000256" key="1">
    <source>
        <dbReference type="ARBA" id="ARBA00004123"/>
    </source>
</evidence>
<evidence type="ECO:0000259" key="13">
    <source>
        <dbReference type="PROSITE" id="PS51190"/>
    </source>
</evidence>
<dbReference type="PANTHER" id="PTHR11139">
    <property type="entry name" value="ATAXIA TELANGIECTASIA MUTATED ATM -RELATED"/>
    <property type="match status" value="1"/>
</dbReference>